<dbReference type="AlphaFoldDB" id="V6DK43"/>
<dbReference type="HOGENOM" id="CLU_735055_0_0_7"/>
<gene>
    <name evidence="1" type="ORF">BABL1_gene_18</name>
</gene>
<proteinExistence type="predicted"/>
<accession>V6DK43</accession>
<evidence type="ECO:0000313" key="2">
    <source>
        <dbReference type="Proteomes" id="UP000018769"/>
    </source>
</evidence>
<dbReference type="EMBL" id="HG793133">
    <property type="protein sequence ID" value="CDK30891.1"/>
    <property type="molecule type" value="Genomic_DNA"/>
</dbReference>
<organism evidence="1 2">
    <name type="scientific">Candidatus Babela massiliensis</name>
    <dbReference type="NCBI Taxonomy" id="673862"/>
    <lineage>
        <taxon>Bacteria</taxon>
        <taxon>Candidatus Babelota</taxon>
        <taxon>Candidatus Babeliae</taxon>
        <taxon>Candidatus Babeliales</taxon>
        <taxon>Candidatus Babeliaceae</taxon>
        <taxon>Candidatus Babela</taxon>
    </lineage>
</organism>
<reference evidence="1 2" key="1">
    <citation type="journal article" date="2015" name="Biol. Direct">
        <title>Babela massiliensis, a representative of a widespread bacterial phylum with unusual adaptations to parasitism in amoebae.</title>
        <authorList>
            <person name="Pagnier I."/>
            <person name="Yutin N."/>
            <person name="Croce O."/>
            <person name="Makarova K.S."/>
            <person name="Wolf Y.I."/>
            <person name="Benamar S."/>
            <person name="Raoult D."/>
            <person name="Koonin E.V."/>
            <person name="La Scola B."/>
        </authorList>
    </citation>
    <scope>NUCLEOTIDE SEQUENCE [LARGE SCALE GENOMIC DNA]</scope>
    <source>
        <strain evidence="2">BABL1</strain>
    </source>
</reference>
<dbReference type="STRING" id="673862.BABL1_gene_18"/>
<keyword evidence="2" id="KW-1185">Reference proteome</keyword>
<sequence>MILYNFIKKYFFNFLFNGLIIFNGSLVSMSLESINEVDYSNASYVSSLADKCADYIIENQINTDELNQDLKGYLKKYRNIKIINMVDMPQGLKDLFLMISSYCSNESMLKAIRFLERLDSNFSKDAVDFIKDILSTLTPETLSIDPYAIMILHINLFFGKNLFISEINEIKDIYLRKIKSNQDDIKARYIMCKVYKIEENLESCKNLVLDMPEQNNILYHVIKFNELGQVSSNEIKKLLSLNSWEVLRFLFDDIVLYINIIKELNKEELQNIIQSYERSLNQIDSEFYCTINSLRLAILYYCLNNKEKANSIIDNALKYSYKKQWYPIFYIVNCLLIKDIYDSKNLDPEIFSYIVSKVSNVYLIHMSLFTQDNSTI</sequence>
<evidence type="ECO:0000313" key="1">
    <source>
        <dbReference type="EMBL" id="CDK30891.1"/>
    </source>
</evidence>
<dbReference type="Proteomes" id="UP000018769">
    <property type="component" value="Chromosome I"/>
</dbReference>
<name>V6DK43_9BACT</name>
<dbReference type="KEGG" id="dpb:BABL1_gene_18"/>
<protein>
    <submittedName>
        <fullName evidence="1">Uncharacterized protein</fullName>
    </submittedName>
</protein>